<feature type="compositionally biased region" description="Acidic residues" evidence="2">
    <location>
        <begin position="140"/>
        <end position="149"/>
    </location>
</feature>
<evidence type="ECO:0000313" key="3">
    <source>
        <dbReference type="EMBL" id="RTR24266.1"/>
    </source>
</evidence>
<feature type="compositionally biased region" description="Pro residues" evidence="2">
    <location>
        <begin position="37"/>
        <end position="49"/>
    </location>
</feature>
<evidence type="ECO:0008006" key="5">
    <source>
        <dbReference type="Google" id="ProtNLM"/>
    </source>
</evidence>
<feature type="region of interest" description="Disordered" evidence="2">
    <location>
        <begin position="133"/>
        <end position="157"/>
    </location>
</feature>
<comment type="similarity">
    <text evidence="1">Belongs to the type III secretion exporter family.</text>
</comment>
<reference evidence="3 4" key="1">
    <citation type="submission" date="2018-12" db="EMBL/GenBank/DDBJ databases">
        <authorList>
            <person name="Yang Y."/>
        </authorList>
    </citation>
    <scope>NUCLEOTIDE SEQUENCE [LARGE SCALE GENOMIC DNA]</scope>
    <source>
        <strain evidence="3 4">L-25-5w-1</strain>
    </source>
</reference>
<organism evidence="3 4">
    <name type="scientific">Azospirillum griseum</name>
    <dbReference type="NCBI Taxonomy" id="2496639"/>
    <lineage>
        <taxon>Bacteria</taxon>
        <taxon>Pseudomonadati</taxon>
        <taxon>Pseudomonadota</taxon>
        <taxon>Alphaproteobacteria</taxon>
        <taxon>Rhodospirillales</taxon>
        <taxon>Azospirillaceae</taxon>
        <taxon>Azospirillum</taxon>
    </lineage>
</organism>
<proteinExistence type="inferred from homology"/>
<keyword evidence="4" id="KW-1185">Reference proteome</keyword>
<evidence type="ECO:0000256" key="2">
    <source>
        <dbReference type="SAM" id="MobiDB-lite"/>
    </source>
</evidence>
<dbReference type="GO" id="GO:0005886">
    <property type="term" value="C:plasma membrane"/>
    <property type="evidence" value="ECO:0007669"/>
    <property type="project" value="TreeGrafter"/>
</dbReference>
<dbReference type="EMBL" id="RXMA01000001">
    <property type="protein sequence ID" value="RTR24266.1"/>
    <property type="molecule type" value="Genomic_DNA"/>
</dbReference>
<dbReference type="AlphaFoldDB" id="A0A3S0L1B5"/>
<dbReference type="Proteomes" id="UP000277007">
    <property type="component" value="Unassembled WGS sequence"/>
</dbReference>
<comment type="caution">
    <text evidence="3">The sequence shown here is derived from an EMBL/GenBank/DDBJ whole genome shotgun (WGS) entry which is preliminary data.</text>
</comment>
<sequence>MRCGVLVTLHFVKPDSPGCKGPSAAPPPSDPAGNRVPAPPRTPARPPTKPAAKRPVAVALKYERGTQSLPRIVATGKGTVAEQILELAFANGVKVREDADLVEILSVMEVDSDIPVEAIAAVAEILAYVYRANGTIPTDPPDESGDDATDNSHGPQG</sequence>
<dbReference type="InterPro" id="IPR006135">
    <property type="entry name" value="T3SS_substrate_exporter"/>
</dbReference>
<gene>
    <name evidence="3" type="ORF">EJ903_00305</name>
</gene>
<dbReference type="PANTHER" id="PTHR30531:SF12">
    <property type="entry name" value="FLAGELLAR BIOSYNTHETIC PROTEIN FLHB"/>
    <property type="match status" value="1"/>
</dbReference>
<evidence type="ECO:0000313" key="4">
    <source>
        <dbReference type="Proteomes" id="UP000277007"/>
    </source>
</evidence>
<evidence type="ECO:0000256" key="1">
    <source>
        <dbReference type="ARBA" id="ARBA00010690"/>
    </source>
</evidence>
<dbReference type="InterPro" id="IPR029025">
    <property type="entry name" value="T3SS_substrate_exporter_C"/>
</dbReference>
<name>A0A3S0L1B5_9PROT</name>
<dbReference type="Gene3D" id="3.40.1690.10">
    <property type="entry name" value="secretion proteins EscU"/>
    <property type="match status" value="1"/>
</dbReference>
<accession>A0A3S0L1B5</accession>
<dbReference type="OrthoDB" id="5244399at2"/>
<dbReference type="PANTHER" id="PTHR30531">
    <property type="entry name" value="FLAGELLAR BIOSYNTHETIC PROTEIN FLHB"/>
    <property type="match status" value="1"/>
</dbReference>
<feature type="region of interest" description="Disordered" evidence="2">
    <location>
        <begin position="13"/>
        <end position="54"/>
    </location>
</feature>
<protein>
    <recommendedName>
        <fullName evidence="5">Flagellar protein FhlB</fullName>
    </recommendedName>
</protein>
<dbReference type="GO" id="GO:0009306">
    <property type="term" value="P:protein secretion"/>
    <property type="evidence" value="ECO:0007669"/>
    <property type="project" value="InterPro"/>
</dbReference>
<dbReference type="SUPFAM" id="SSF160544">
    <property type="entry name" value="EscU C-terminal domain-like"/>
    <property type="match status" value="1"/>
</dbReference>
<dbReference type="Pfam" id="PF01312">
    <property type="entry name" value="Bac_export_2"/>
    <property type="match status" value="1"/>
</dbReference>